<dbReference type="CDD" id="cd20335">
    <property type="entry name" value="BRcat_RBR"/>
    <property type="match status" value="1"/>
</dbReference>
<dbReference type="PROSITE" id="PS51873">
    <property type="entry name" value="TRIAD"/>
    <property type="match status" value="1"/>
</dbReference>
<evidence type="ECO:0000256" key="7">
    <source>
        <dbReference type="ARBA" id="ARBA00022786"/>
    </source>
</evidence>
<keyword evidence="6" id="KW-0863">Zinc-finger</keyword>
<reference evidence="12" key="1">
    <citation type="submission" date="2017-05" db="EMBL/GenBank/DDBJ databases">
        <authorList>
            <person name="Song R."/>
            <person name="Chenine A.L."/>
            <person name="Ruprecht R.M."/>
        </authorList>
    </citation>
    <scope>NUCLEOTIDE SEQUENCE [LARGE SCALE GENOMIC DNA]</scope>
</reference>
<dbReference type="Pfam" id="PF01485">
    <property type="entry name" value="IBR"/>
    <property type="match status" value="2"/>
</dbReference>
<accession>A0A2H1GMF7</accession>
<keyword evidence="5" id="KW-0677">Repeat</keyword>
<evidence type="ECO:0000256" key="3">
    <source>
        <dbReference type="ARBA" id="ARBA00022679"/>
    </source>
</evidence>
<dbReference type="SUPFAM" id="SSF57850">
    <property type="entry name" value="RING/U-box"/>
    <property type="match status" value="2"/>
</dbReference>
<dbReference type="InterPro" id="IPR013083">
    <property type="entry name" value="Znf_RING/FYVE/PHD"/>
</dbReference>
<evidence type="ECO:0000256" key="9">
    <source>
        <dbReference type="SAM" id="MobiDB-lite"/>
    </source>
</evidence>
<feature type="domain" description="RING-type" evidence="10">
    <location>
        <begin position="191"/>
        <end position="387"/>
    </location>
</feature>
<dbReference type="EMBL" id="LT854258">
    <property type="protein sequence ID" value="SMR54737.1"/>
    <property type="molecule type" value="Genomic_DNA"/>
</dbReference>
<keyword evidence="4" id="KW-0479">Metal-binding</keyword>
<keyword evidence="3" id="KW-0808">Transferase</keyword>
<dbReference type="CDD" id="cd22584">
    <property type="entry name" value="Rcat_RBR_unk"/>
    <property type="match status" value="1"/>
</dbReference>
<keyword evidence="8" id="KW-0862">Zinc</keyword>
<dbReference type="Gene3D" id="3.30.40.10">
    <property type="entry name" value="Zinc/RING finger domain, C3HC4 (zinc finger)"/>
    <property type="match status" value="1"/>
</dbReference>
<dbReference type="EC" id="2.3.2.31" evidence="2"/>
<evidence type="ECO:0000256" key="1">
    <source>
        <dbReference type="ARBA" id="ARBA00001798"/>
    </source>
</evidence>
<feature type="compositionally biased region" description="Acidic residues" evidence="9">
    <location>
        <begin position="526"/>
        <end position="540"/>
    </location>
</feature>
<dbReference type="InterPro" id="IPR031127">
    <property type="entry name" value="E3_UB_ligase_RBR"/>
</dbReference>
<dbReference type="InterPro" id="IPR002867">
    <property type="entry name" value="IBR_dom"/>
</dbReference>
<proteinExistence type="predicted"/>
<evidence type="ECO:0000313" key="12">
    <source>
        <dbReference type="Proteomes" id="UP000245764"/>
    </source>
</evidence>
<keyword evidence="7" id="KW-0833">Ubl conjugation pathway</keyword>
<protein>
    <recommendedName>
        <fullName evidence="2">RBR-type E3 ubiquitin transferase</fullName>
        <ecNumber evidence="2">2.3.2.31</ecNumber>
    </recommendedName>
</protein>
<dbReference type="GO" id="GO:0008270">
    <property type="term" value="F:zinc ion binding"/>
    <property type="evidence" value="ECO:0007669"/>
    <property type="project" value="UniProtKB-KW"/>
</dbReference>
<dbReference type="PANTHER" id="PTHR11685">
    <property type="entry name" value="RBR FAMILY RING FINGER AND IBR DOMAIN-CONTAINING"/>
    <property type="match status" value="1"/>
</dbReference>
<name>A0A2H1GMF7_ZYMTR</name>
<evidence type="ECO:0000256" key="2">
    <source>
        <dbReference type="ARBA" id="ARBA00012251"/>
    </source>
</evidence>
<sequence>MAATMAWDGPFVDVDPLTLQMIVQMQLQDSEELAGCSKGKQREGTVTDAQLAMQMYVEDLNNCDSYLQDRNMAQSVAMAILADGEFIAEAFREEQQAARDREMAMRLDARDNRGDAGPAPKASKRSKKMRKKNHKDPWEDAEMLEKVAAIYMKAPDKSMPDVQAVDDDSDNATVAESSAFAATRKTKNKRPLRSCIICGDDKDFFEVLRVPCNHEYCRTCLESLFSRSMIDESLFPPKCDQQEIPLEWVRLFISGDLAKAFEAKYDELSTKDRTYCHEPTCSTFIPNESFEELIARCPRCRKTTCVECKNPSHAGDCPDDDALRQLIQTADDKQWQRCYACKAIVELEQGCNHMSCRCGAEFCYTCGERWKLCDCELWDEGRLTRRAEQLVRRDPNRRMFQPPRIEHVQPATRPPTPELKMYSPAILPRAALPGPSTARHRRGSIKDVESRIDADDFSDHSEWERHWWLDGPASPTTSGTIVAESQLQTTHDDQDESINPEPVAVSAARMRRLPFPAVATRPDSLSDSDSDSDSSSEDEVPTARNERIAEAMDYLRANHACAHNKWRFRKGRHQCEECRHVLKEFIFECKHCSLQACNRCRRNRL</sequence>
<evidence type="ECO:0000256" key="5">
    <source>
        <dbReference type="ARBA" id="ARBA00022737"/>
    </source>
</evidence>
<dbReference type="InterPro" id="IPR044066">
    <property type="entry name" value="TRIAD_supradom"/>
</dbReference>
<comment type="catalytic activity">
    <reaction evidence="1">
        <text>[E2 ubiquitin-conjugating enzyme]-S-ubiquitinyl-L-cysteine + [acceptor protein]-L-lysine = [E2 ubiquitin-conjugating enzyme]-L-cysteine + [acceptor protein]-N(6)-ubiquitinyl-L-lysine.</text>
        <dbReference type="EC" id="2.3.2.31"/>
    </reaction>
</comment>
<dbReference type="Gene3D" id="1.20.120.1750">
    <property type="match status" value="1"/>
</dbReference>
<dbReference type="Proteomes" id="UP000245764">
    <property type="component" value="Chromosome 6"/>
</dbReference>
<dbReference type="AlphaFoldDB" id="A0A2H1GMF7"/>
<evidence type="ECO:0000313" key="11">
    <source>
        <dbReference type="EMBL" id="SMR54737.1"/>
    </source>
</evidence>
<dbReference type="InterPro" id="IPR017907">
    <property type="entry name" value="Znf_RING_CS"/>
</dbReference>
<feature type="region of interest" description="Disordered" evidence="9">
    <location>
        <begin position="516"/>
        <end position="543"/>
    </location>
</feature>
<feature type="region of interest" description="Disordered" evidence="9">
    <location>
        <begin position="107"/>
        <end position="138"/>
    </location>
</feature>
<evidence type="ECO:0000259" key="10">
    <source>
        <dbReference type="PROSITE" id="PS51873"/>
    </source>
</evidence>
<evidence type="ECO:0000256" key="6">
    <source>
        <dbReference type="ARBA" id="ARBA00022771"/>
    </source>
</evidence>
<feature type="compositionally biased region" description="Basic residues" evidence="9">
    <location>
        <begin position="122"/>
        <end position="134"/>
    </location>
</feature>
<dbReference type="PROSITE" id="PS00518">
    <property type="entry name" value="ZF_RING_1"/>
    <property type="match status" value="1"/>
</dbReference>
<evidence type="ECO:0000256" key="8">
    <source>
        <dbReference type="ARBA" id="ARBA00022833"/>
    </source>
</evidence>
<gene>
    <name evidence="11" type="ORF">ZT1E4_G7251</name>
</gene>
<organism evidence="11 12">
    <name type="scientific">Zymoseptoria tritici ST99CH_1E4</name>
    <dbReference type="NCBI Taxonomy" id="1276532"/>
    <lineage>
        <taxon>Eukaryota</taxon>
        <taxon>Fungi</taxon>
        <taxon>Dikarya</taxon>
        <taxon>Ascomycota</taxon>
        <taxon>Pezizomycotina</taxon>
        <taxon>Dothideomycetes</taxon>
        <taxon>Dothideomycetidae</taxon>
        <taxon>Mycosphaerellales</taxon>
        <taxon>Mycosphaerellaceae</taxon>
        <taxon>Zymoseptoria</taxon>
    </lineage>
</organism>
<dbReference type="GO" id="GO:0061630">
    <property type="term" value="F:ubiquitin protein ligase activity"/>
    <property type="evidence" value="ECO:0007669"/>
    <property type="project" value="UniProtKB-EC"/>
</dbReference>
<evidence type="ECO:0000256" key="4">
    <source>
        <dbReference type="ARBA" id="ARBA00022723"/>
    </source>
</evidence>
<dbReference type="GO" id="GO:0016567">
    <property type="term" value="P:protein ubiquitination"/>
    <property type="evidence" value="ECO:0007669"/>
    <property type="project" value="InterPro"/>
</dbReference>